<dbReference type="eggNOG" id="COG0791">
    <property type="taxonomic scope" value="Bacteria"/>
</dbReference>
<organism evidence="5 6">
    <name type="scientific">Hyphomonas pacifica</name>
    <dbReference type="NCBI Taxonomy" id="1280941"/>
    <lineage>
        <taxon>Bacteria</taxon>
        <taxon>Pseudomonadati</taxon>
        <taxon>Pseudomonadota</taxon>
        <taxon>Alphaproteobacteria</taxon>
        <taxon>Hyphomonadales</taxon>
        <taxon>Hyphomonadaceae</taxon>
        <taxon>Hyphomonas</taxon>
    </lineage>
</organism>
<dbReference type="PROSITE" id="PS51935">
    <property type="entry name" value="NLPC_P60"/>
    <property type="match status" value="1"/>
</dbReference>
<evidence type="ECO:0000256" key="2">
    <source>
        <dbReference type="ARBA" id="ARBA00022670"/>
    </source>
</evidence>
<dbReference type="NCBIfam" id="TIGR02219">
    <property type="entry name" value="phage_NlpC_fam"/>
    <property type="match status" value="1"/>
</dbReference>
<accession>A0A062TT64</accession>
<gene>
    <name evidence="5" type="ORF">HY3_12150</name>
</gene>
<evidence type="ECO:0000256" key="3">
    <source>
        <dbReference type="ARBA" id="ARBA00022801"/>
    </source>
</evidence>
<dbReference type="Pfam" id="PF00877">
    <property type="entry name" value="NLPC_P60"/>
    <property type="match status" value="1"/>
</dbReference>
<dbReference type="RefSeq" id="WP_034826080.1">
    <property type="nucleotide sequence ID" value="NZ_AWFA01000017.1"/>
</dbReference>
<evidence type="ECO:0000313" key="5">
    <source>
        <dbReference type="EMBL" id="RAN33645.1"/>
    </source>
</evidence>
<evidence type="ECO:0000313" key="6">
    <source>
        <dbReference type="Proteomes" id="UP000249123"/>
    </source>
</evidence>
<comment type="caution">
    <text evidence="5">The sequence shown here is derived from an EMBL/GenBank/DDBJ whole genome shotgun (WGS) entry which is preliminary data.</text>
</comment>
<keyword evidence="4" id="KW-0788">Thiol protease</keyword>
<proteinExistence type="inferred from homology"/>
<keyword evidence="6" id="KW-1185">Reference proteome</keyword>
<reference evidence="5 6" key="1">
    <citation type="submission" date="2013-04" db="EMBL/GenBank/DDBJ databases">
        <title>Hyphomonas sp. T24B3 Genome Sequencing.</title>
        <authorList>
            <person name="Lai Q."/>
            <person name="Shao Z."/>
        </authorList>
    </citation>
    <scope>NUCLEOTIDE SEQUENCE [LARGE SCALE GENOMIC DNA]</scope>
    <source>
        <strain evidence="5 6">T24B3</strain>
    </source>
</reference>
<dbReference type="Proteomes" id="UP000249123">
    <property type="component" value="Unassembled WGS sequence"/>
</dbReference>
<dbReference type="Gene3D" id="3.90.1720.10">
    <property type="entry name" value="endopeptidase domain like (from Nostoc punctiforme)"/>
    <property type="match status" value="1"/>
</dbReference>
<protein>
    <submittedName>
        <fullName evidence="5">Peptidase</fullName>
    </submittedName>
</protein>
<comment type="similarity">
    <text evidence="1">Belongs to the peptidase C40 family.</text>
</comment>
<dbReference type="STRING" id="1280941.HY2_12050"/>
<dbReference type="InterPro" id="IPR038765">
    <property type="entry name" value="Papain-like_cys_pep_sf"/>
</dbReference>
<dbReference type="GO" id="GO:0008234">
    <property type="term" value="F:cysteine-type peptidase activity"/>
    <property type="evidence" value="ECO:0007669"/>
    <property type="project" value="UniProtKB-KW"/>
</dbReference>
<name>A0A062TT64_9PROT</name>
<evidence type="ECO:0000256" key="1">
    <source>
        <dbReference type="ARBA" id="ARBA00007074"/>
    </source>
</evidence>
<dbReference type="OrthoDB" id="6058745at2"/>
<sequence>MRRAEIVHAARGWIGTPYRHQASLKGAGCDCLGLVRGLWREMVGSEPERVPPYSPDWAEVTGEETLLTAARRHLDEVALGAARAGDVLVFRMATGVPAKHCGVLTGEGTLVHAYWGRAVVETRLVPWWQRRAVAAFAFPGVED</sequence>
<dbReference type="InterPro" id="IPR011929">
    <property type="entry name" value="Phage_pept_NlpC/P60"/>
</dbReference>
<dbReference type="InterPro" id="IPR000064">
    <property type="entry name" value="NLP_P60_dom"/>
</dbReference>
<dbReference type="AlphaFoldDB" id="A0A062TT64"/>
<evidence type="ECO:0000256" key="4">
    <source>
        <dbReference type="ARBA" id="ARBA00022807"/>
    </source>
</evidence>
<dbReference type="GO" id="GO:0006508">
    <property type="term" value="P:proteolysis"/>
    <property type="evidence" value="ECO:0007669"/>
    <property type="project" value="UniProtKB-KW"/>
</dbReference>
<dbReference type="EMBL" id="AWFB01000017">
    <property type="protein sequence ID" value="RAN33645.1"/>
    <property type="molecule type" value="Genomic_DNA"/>
</dbReference>
<keyword evidence="2" id="KW-0645">Protease</keyword>
<dbReference type="SUPFAM" id="SSF54001">
    <property type="entry name" value="Cysteine proteinases"/>
    <property type="match status" value="1"/>
</dbReference>
<keyword evidence="3" id="KW-0378">Hydrolase</keyword>